<keyword evidence="13" id="KW-0472">Membrane</keyword>
<keyword evidence="21" id="KW-1185">Reference proteome</keyword>
<dbReference type="GO" id="GO:0004378">
    <property type="term" value="F:GDP-Man:Man(1)GlcNAc(2)-PP-Dol alpha-1,3-mannosyltransferase activity"/>
    <property type="evidence" value="ECO:0007669"/>
    <property type="project" value="UniProtKB-UniRule"/>
</dbReference>
<dbReference type="PANTHER" id="PTHR45918:SF1">
    <property type="entry name" value="ALPHA-1,3_1,6-MANNOSYLTRANSFERASE ALG2"/>
    <property type="match status" value="1"/>
</dbReference>
<evidence type="ECO:0000256" key="2">
    <source>
        <dbReference type="ARBA" id="ARBA00004586"/>
    </source>
</evidence>
<dbReference type="GO" id="GO:0005789">
    <property type="term" value="C:endoplasmic reticulum membrane"/>
    <property type="evidence" value="ECO:0007669"/>
    <property type="project" value="UniProtKB-SubCell"/>
</dbReference>
<evidence type="ECO:0000259" key="18">
    <source>
        <dbReference type="Pfam" id="PF00534"/>
    </source>
</evidence>
<dbReference type="PANTHER" id="PTHR45918">
    <property type="entry name" value="ALPHA-1,3/1,6-MANNOSYLTRANSFERASE ALG2"/>
    <property type="match status" value="1"/>
</dbReference>
<dbReference type="InterPro" id="IPR001296">
    <property type="entry name" value="Glyco_trans_1"/>
</dbReference>
<keyword evidence="8 16" id="KW-0328">Glycosyltransferase</keyword>
<keyword evidence="11 16" id="KW-0256">Endoplasmic reticulum</keyword>
<keyword evidence="10" id="KW-0812">Transmembrane</keyword>
<comment type="caution">
    <text evidence="20">The sequence shown here is derived from an EMBL/GenBank/DDBJ whole genome shotgun (WGS) entry which is preliminary data.</text>
</comment>
<dbReference type="OrthoDB" id="448893at2759"/>
<keyword evidence="12" id="KW-1133">Transmembrane helix</keyword>
<dbReference type="Proteomes" id="UP001165063">
    <property type="component" value="Unassembled WGS sequence"/>
</dbReference>
<organism evidence="20 21">
    <name type="scientific">Ambrosiozyma monospora</name>
    <name type="common">Yeast</name>
    <name type="synonym">Endomycopsis monosporus</name>
    <dbReference type="NCBI Taxonomy" id="43982"/>
    <lineage>
        <taxon>Eukaryota</taxon>
        <taxon>Fungi</taxon>
        <taxon>Dikarya</taxon>
        <taxon>Ascomycota</taxon>
        <taxon>Saccharomycotina</taxon>
        <taxon>Pichiomycetes</taxon>
        <taxon>Pichiales</taxon>
        <taxon>Pichiaceae</taxon>
        <taxon>Ambrosiozyma</taxon>
    </lineage>
</organism>
<comment type="catalytic activity">
    <reaction evidence="14 16">
        <text>a beta-D-Man-(1-&gt;4)-beta-D-GlcNAc-(1-&gt;4)-alpha-D-GlcNAc-diphospho-di-trans,poly-cis-dolichol + GDP-alpha-D-mannose = an alpha-D-Man-(1-&gt;3)-beta-D-Man-(1-&gt;4)-beta-D-GlcNAc-(1-&gt;4)-alpha-D-GlcNAc-diphospho-di-trans,poly-cis-dolichol + GDP + H(+)</text>
        <dbReference type="Rhea" id="RHEA:29515"/>
        <dbReference type="Rhea" id="RHEA-COMP:19511"/>
        <dbReference type="Rhea" id="RHEA-COMP:19513"/>
        <dbReference type="ChEBI" id="CHEBI:15378"/>
        <dbReference type="ChEBI" id="CHEBI:57527"/>
        <dbReference type="ChEBI" id="CHEBI:58189"/>
        <dbReference type="ChEBI" id="CHEBI:58472"/>
        <dbReference type="ChEBI" id="CHEBI:132510"/>
        <dbReference type="EC" id="2.4.1.132"/>
    </reaction>
    <physiologicalReaction direction="left-to-right" evidence="14 16">
        <dbReference type="Rhea" id="RHEA:29516"/>
    </physiologicalReaction>
</comment>
<protein>
    <recommendedName>
        <fullName evidence="7 16">Alpha-1,3/1,6-mannosyltransferase ALG2</fullName>
        <ecNumber evidence="6 16">2.4.1.132</ecNumber>
        <ecNumber evidence="5 16">2.4.1.257</ecNumber>
    </recommendedName>
    <alternativeName>
        <fullName evidence="16">GDP-Man:Man(1)GlcNAc(2)-PP-Dol alpha-1,3-mannosyltransferase</fullName>
    </alternativeName>
</protein>
<dbReference type="GO" id="GO:0102704">
    <property type="term" value="F:GDP-Man:Man(2)GlcNAc(2)-PP-Dol alpha-1,6-mannosyltransferase activity"/>
    <property type="evidence" value="ECO:0007669"/>
    <property type="project" value="UniProtKB-UniRule"/>
</dbReference>
<evidence type="ECO:0000256" key="6">
    <source>
        <dbReference type="ARBA" id="ARBA00012649"/>
    </source>
</evidence>
<evidence type="ECO:0000313" key="21">
    <source>
        <dbReference type="Proteomes" id="UP001165063"/>
    </source>
</evidence>
<evidence type="ECO:0000256" key="10">
    <source>
        <dbReference type="ARBA" id="ARBA00022692"/>
    </source>
</evidence>
<comment type="catalytic activity">
    <reaction evidence="15 16">
        <text>an alpha-D-Man-(1-&gt;3)-beta-D-Man-(1-&gt;4)-beta-D-GlcNAc-(1-&gt;4)-alpha-D-GlcNAc-diphospho-di-trans,poly-cis-dolichol + GDP-alpha-D-mannose = an alpha-D-Man-(1-&gt;3)-[alpha-D-Man-(1-&gt;6)]-beta-D-Man-(1-&gt;4)-beta-D-GlcNAc-(1-&gt;4)-alpha-D-GlcNAc-diphospho-di-trans,poly-cis-dolichol + GDP + H(+)</text>
        <dbReference type="Rhea" id="RHEA:29519"/>
        <dbReference type="Rhea" id="RHEA-COMP:19513"/>
        <dbReference type="Rhea" id="RHEA-COMP:19515"/>
        <dbReference type="ChEBI" id="CHEBI:15378"/>
        <dbReference type="ChEBI" id="CHEBI:57527"/>
        <dbReference type="ChEBI" id="CHEBI:58189"/>
        <dbReference type="ChEBI" id="CHEBI:132510"/>
        <dbReference type="ChEBI" id="CHEBI:132511"/>
        <dbReference type="EC" id="2.4.1.257"/>
    </reaction>
    <physiologicalReaction direction="left-to-right" evidence="15 16">
        <dbReference type="Rhea" id="RHEA:29520"/>
    </physiologicalReaction>
</comment>
<feature type="region of interest" description="Disordered" evidence="17">
    <location>
        <begin position="1"/>
        <end position="30"/>
    </location>
</feature>
<feature type="domain" description="Glycosyltransferase subfamily 4-like N-terminal" evidence="19">
    <location>
        <begin position="46"/>
        <end position="231"/>
    </location>
</feature>
<evidence type="ECO:0000256" key="14">
    <source>
        <dbReference type="ARBA" id="ARBA00045103"/>
    </source>
</evidence>
<comment type="function">
    <text evidence="1 16">Mannosylates Man(2)GlcNAc(2)-dolichol diphosphate and Man(1)GlcNAc(2)-dolichol diphosphate to form Man(3)GlcNAc(2)-dolichol diphosphate.</text>
</comment>
<dbReference type="SUPFAM" id="SSF53756">
    <property type="entry name" value="UDP-Glycosyltransferase/glycogen phosphorylase"/>
    <property type="match status" value="1"/>
</dbReference>
<evidence type="ECO:0000256" key="17">
    <source>
        <dbReference type="SAM" id="MobiDB-lite"/>
    </source>
</evidence>
<evidence type="ECO:0000256" key="16">
    <source>
        <dbReference type="RuleBase" id="RU367136"/>
    </source>
</evidence>
<dbReference type="Pfam" id="PF00534">
    <property type="entry name" value="Glycos_transf_1"/>
    <property type="match status" value="1"/>
</dbReference>
<reference evidence="20" key="1">
    <citation type="submission" date="2023-04" db="EMBL/GenBank/DDBJ databases">
        <title>Ambrosiozyma monospora NBRC 1965.</title>
        <authorList>
            <person name="Ichikawa N."/>
            <person name="Sato H."/>
            <person name="Tonouchi N."/>
        </authorList>
    </citation>
    <scope>NUCLEOTIDE SEQUENCE</scope>
    <source>
        <strain evidence="20">NBRC 1965</strain>
    </source>
</reference>
<dbReference type="InterPro" id="IPR027054">
    <property type="entry name" value="ALG2"/>
</dbReference>
<gene>
    <name evidence="20" type="ORF">Amon01_000009300</name>
</gene>
<evidence type="ECO:0000256" key="5">
    <source>
        <dbReference type="ARBA" id="ARBA00011969"/>
    </source>
</evidence>
<feature type="domain" description="Glycosyl transferase family 1" evidence="18">
    <location>
        <begin position="242"/>
        <end position="426"/>
    </location>
</feature>
<comment type="similarity">
    <text evidence="4 16">Belongs to the glycosyltransferase group 1 family.</text>
</comment>
<dbReference type="EC" id="2.4.1.132" evidence="6 16"/>
<evidence type="ECO:0000256" key="3">
    <source>
        <dbReference type="ARBA" id="ARBA00004922"/>
    </source>
</evidence>
<evidence type="ECO:0000259" key="19">
    <source>
        <dbReference type="Pfam" id="PF13439"/>
    </source>
</evidence>
<evidence type="ECO:0000256" key="9">
    <source>
        <dbReference type="ARBA" id="ARBA00022679"/>
    </source>
</evidence>
<evidence type="ECO:0000256" key="13">
    <source>
        <dbReference type="ARBA" id="ARBA00023136"/>
    </source>
</evidence>
<evidence type="ECO:0000256" key="12">
    <source>
        <dbReference type="ARBA" id="ARBA00022989"/>
    </source>
</evidence>
<accession>A0A9W6YQK4</accession>
<dbReference type="InterPro" id="IPR028098">
    <property type="entry name" value="Glyco_trans_4-like_N"/>
</dbReference>
<comment type="pathway">
    <text evidence="3 16">Protein modification; protein glycosylation.</text>
</comment>
<keyword evidence="9 16" id="KW-0808">Transferase</keyword>
<comment type="subcellular location">
    <subcellularLocation>
        <location evidence="2 16">Endoplasmic reticulum membrane</location>
    </subcellularLocation>
</comment>
<evidence type="ECO:0000256" key="8">
    <source>
        <dbReference type="ARBA" id="ARBA00022676"/>
    </source>
</evidence>
<evidence type="ECO:0000256" key="1">
    <source>
        <dbReference type="ARBA" id="ARBA00003142"/>
    </source>
</evidence>
<dbReference type="EMBL" id="BSXU01000028">
    <property type="protein sequence ID" value="GMG18937.1"/>
    <property type="molecule type" value="Genomic_DNA"/>
</dbReference>
<evidence type="ECO:0000256" key="11">
    <source>
        <dbReference type="ARBA" id="ARBA00022824"/>
    </source>
</evidence>
<sequence>MSSEKQTQPAAKSAPPKAPAERPTESVSTPAKKPIKIAVIHPDLGIGGAERLMVDLAISLKSINDQDNKITMYTSHCDPTHCFDEVNPINGELKVKVYGDFLPRLFLGKFAIVFAFLRQLFLVTKMILTGELVQYDLIVIDQLSYCIPLLHWFKKKQATILFYCHFPDKLLASRGSLIRRVYRIIFDFIEEWSTGFSDKIVVNSYFTMETVKKTMPSLATNDITVVYPCVPDKLDIDAQSVKEVEKFFQDSGFFMSINRFDSRKRVDIAVEAFANYVKATSDTSQKLVISGGYDDRVAENAKCFTNLKKLCDDLKLTHTTVQGSFEGVSNKFQVYFMPSIATKLKNALLSKTDMLLYTPDFEHFGIVPLEAMVLGKPVLAHNTGGPLETIVNYFDDDKNFTGFNVEHDALKWSDVLELIKSFSKTELAAIGERAKVRLDNKFSFKSMTRVLQKDVDEIKPKVFRCDDLCLPLLAAALVALSTAFVTNVVF</sequence>
<dbReference type="Pfam" id="PF13439">
    <property type="entry name" value="Glyco_transf_4"/>
    <property type="match status" value="1"/>
</dbReference>
<name>A0A9W6YQK4_AMBMO</name>
<dbReference type="Gene3D" id="3.40.50.2000">
    <property type="entry name" value="Glycogen Phosphorylase B"/>
    <property type="match status" value="2"/>
</dbReference>
<evidence type="ECO:0000256" key="15">
    <source>
        <dbReference type="ARBA" id="ARBA00045104"/>
    </source>
</evidence>
<dbReference type="AlphaFoldDB" id="A0A9W6YQK4"/>
<evidence type="ECO:0000256" key="4">
    <source>
        <dbReference type="ARBA" id="ARBA00006122"/>
    </source>
</evidence>
<evidence type="ECO:0000256" key="7">
    <source>
        <dbReference type="ARBA" id="ARBA00019218"/>
    </source>
</evidence>
<evidence type="ECO:0000313" key="20">
    <source>
        <dbReference type="EMBL" id="GMG18937.1"/>
    </source>
</evidence>
<dbReference type="EC" id="2.4.1.257" evidence="5 16"/>
<proteinExistence type="inferred from homology"/>